<proteinExistence type="predicted"/>
<organism evidence="2 3">
    <name type="scientific">Collinsella tanakaei</name>
    <dbReference type="NCBI Taxonomy" id="626935"/>
    <lineage>
        <taxon>Bacteria</taxon>
        <taxon>Bacillati</taxon>
        <taxon>Actinomycetota</taxon>
        <taxon>Coriobacteriia</taxon>
        <taxon>Coriobacteriales</taxon>
        <taxon>Coriobacteriaceae</taxon>
        <taxon>Collinsella</taxon>
    </lineage>
</organism>
<dbReference type="AlphaFoldDB" id="A0A3E4QNI6"/>
<dbReference type="InterPro" id="IPR050228">
    <property type="entry name" value="Carboxylesterase_BioH"/>
</dbReference>
<sequence length="245" mass="26599">MVTHTLGSGPRTAVLLHGGGLSWWNYRAVADLLAANGHRVVLPVLDGHAGSDRPFTSIEDNASELVALIDRELGGRVDAFGGVSLGAQVALEALAQRPRIAERAVIESALVLPMRAARALVAPAVALSYPLVRRPWFARAQFASLHLPEELYEPYYRDSCAISKRDMIAFMRANGSYRLRPELAGCGARATILVGGREPRIMVRSARALAEAMPGSTLVEHPGWRHGEASLWHPEVYLEALEGRP</sequence>
<protein>
    <submittedName>
        <fullName evidence="2">Alpha/beta hydrolase</fullName>
    </submittedName>
</protein>
<reference evidence="2 3" key="1">
    <citation type="submission" date="2018-08" db="EMBL/GenBank/DDBJ databases">
        <title>A genome reference for cultivated species of the human gut microbiota.</title>
        <authorList>
            <person name="Zou Y."/>
            <person name="Xue W."/>
            <person name="Luo G."/>
        </authorList>
    </citation>
    <scope>NUCLEOTIDE SEQUENCE [LARGE SCALE GENOMIC DNA]</scope>
    <source>
        <strain evidence="2 3">TF08-14</strain>
    </source>
</reference>
<dbReference type="SUPFAM" id="SSF53474">
    <property type="entry name" value="alpha/beta-Hydrolases"/>
    <property type="match status" value="1"/>
</dbReference>
<dbReference type="PANTHER" id="PTHR43194">
    <property type="entry name" value="HYDROLASE ALPHA/BETA FOLD FAMILY"/>
    <property type="match status" value="1"/>
</dbReference>
<dbReference type="PANTHER" id="PTHR43194:SF5">
    <property type="entry name" value="PIMELOYL-[ACYL-CARRIER PROTEIN] METHYL ESTER ESTERASE"/>
    <property type="match status" value="1"/>
</dbReference>
<dbReference type="Pfam" id="PF12697">
    <property type="entry name" value="Abhydrolase_6"/>
    <property type="match status" value="1"/>
</dbReference>
<dbReference type="RefSeq" id="WP_117680436.1">
    <property type="nucleotide sequence ID" value="NZ_QSRJ01000020.1"/>
</dbReference>
<dbReference type="InterPro" id="IPR000073">
    <property type="entry name" value="AB_hydrolase_1"/>
</dbReference>
<dbReference type="InterPro" id="IPR029058">
    <property type="entry name" value="AB_hydrolase_fold"/>
</dbReference>
<dbReference type="Gene3D" id="3.40.50.1820">
    <property type="entry name" value="alpha/beta hydrolase"/>
    <property type="match status" value="1"/>
</dbReference>
<evidence type="ECO:0000259" key="1">
    <source>
        <dbReference type="Pfam" id="PF12697"/>
    </source>
</evidence>
<name>A0A3E4QNI6_9ACTN</name>
<evidence type="ECO:0000313" key="3">
    <source>
        <dbReference type="Proteomes" id="UP000260943"/>
    </source>
</evidence>
<feature type="domain" description="AB hydrolase-1" evidence="1">
    <location>
        <begin position="14"/>
        <end position="239"/>
    </location>
</feature>
<dbReference type="GO" id="GO:0016787">
    <property type="term" value="F:hydrolase activity"/>
    <property type="evidence" value="ECO:0007669"/>
    <property type="project" value="UniProtKB-KW"/>
</dbReference>
<comment type="caution">
    <text evidence="2">The sequence shown here is derived from an EMBL/GenBank/DDBJ whole genome shotgun (WGS) entry which is preliminary data.</text>
</comment>
<evidence type="ECO:0000313" key="2">
    <source>
        <dbReference type="EMBL" id="RGL07133.1"/>
    </source>
</evidence>
<accession>A0A3E4QNI6</accession>
<keyword evidence="2" id="KW-0378">Hydrolase</keyword>
<dbReference type="Proteomes" id="UP000260943">
    <property type="component" value="Unassembled WGS sequence"/>
</dbReference>
<gene>
    <name evidence="2" type="ORF">DXC81_11025</name>
</gene>
<dbReference type="EMBL" id="QSRJ01000020">
    <property type="protein sequence ID" value="RGL07133.1"/>
    <property type="molecule type" value="Genomic_DNA"/>
</dbReference>